<evidence type="ECO:0000313" key="1">
    <source>
        <dbReference type="EMBL" id="MPN10268.1"/>
    </source>
</evidence>
<reference evidence="1" key="1">
    <citation type="submission" date="2019-08" db="EMBL/GenBank/DDBJ databases">
        <authorList>
            <person name="Kucharzyk K."/>
            <person name="Murdoch R.W."/>
            <person name="Higgins S."/>
            <person name="Loffler F."/>
        </authorList>
    </citation>
    <scope>NUCLEOTIDE SEQUENCE</scope>
</reference>
<gene>
    <name evidence="1" type="ORF">SDC9_157563</name>
</gene>
<name>A0A645F7C2_9ZZZZ</name>
<sequence length="74" mass="8807">MPIFKIQENILSSKEEQFQEGFLRELFVKILGYTLNPDANGLSIVLSEENIRNKFPWTYKDVTEKCKKRYSDFK</sequence>
<accession>A0A645F7C2</accession>
<dbReference type="AlphaFoldDB" id="A0A645F7C2"/>
<dbReference type="EMBL" id="VSSQ01056411">
    <property type="protein sequence ID" value="MPN10268.1"/>
    <property type="molecule type" value="Genomic_DNA"/>
</dbReference>
<protein>
    <submittedName>
        <fullName evidence="1">Uncharacterized protein</fullName>
    </submittedName>
</protein>
<proteinExistence type="predicted"/>
<comment type="caution">
    <text evidence="1">The sequence shown here is derived from an EMBL/GenBank/DDBJ whole genome shotgun (WGS) entry which is preliminary data.</text>
</comment>
<organism evidence="1">
    <name type="scientific">bioreactor metagenome</name>
    <dbReference type="NCBI Taxonomy" id="1076179"/>
    <lineage>
        <taxon>unclassified sequences</taxon>
        <taxon>metagenomes</taxon>
        <taxon>ecological metagenomes</taxon>
    </lineage>
</organism>